<evidence type="ECO:0000313" key="1">
    <source>
        <dbReference type="EMBL" id="KAF8789557.1"/>
    </source>
</evidence>
<name>A0A8T0FE34_ARGBR</name>
<dbReference type="EMBL" id="JABXBU010000012">
    <property type="protein sequence ID" value="KAF8789557.1"/>
    <property type="molecule type" value="Genomic_DNA"/>
</dbReference>
<protein>
    <submittedName>
        <fullName evidence="1">Uncharacterized protein</fullName>
    </submittedName>
</protein>
<gene>
    <name evidence="1" type="ORF">HNY73_007488</name>
</gene>
<proteinExistence type="predicted"/>
<dbReference type="Gene3D" id="3.40.960.10">
    <property type="entry name" value="VSR Endonuclease"/>
    <property type="match status" value="1"/>
</dbReference>
<organism evidence="1 2">
    <name type="scientific">Argiope bruennichi</name>
    <name type="common">Wasp spider</name>
    <name type="synonym">Aranea bruennichi</name>
    <dbReference type="NCBI Taxonomy" id="94029"/>
    <lineage>
        <taxon>Eukaryota</taxon>
        <taxon>Metazoa</taxon>
        <taxon>Ecdysozoa</taxon>
        <taxon>Arthropoda</taxon>
        <taxon>Chelicerata</taxon>
        <taxon>Arachnida</taxon>
        <taxon>Araneae</taxon>
        <taxon>Araneomorphae</taxon>
        <taxon>Entelegynae</taxon>
        <taxon>Araneoidea</taxon>
        <taxon>Araneidae</taxon>
        <taxon>Argiope</taxon>
    </lineage>
</organism>
<dbReference type="Proteomes" id="UP000807504">
    <property type="component" value="Unassembled WGS sequence"/>
</dbReference>
<keyword evidence="2" id="KW-1185">Reference proteome</keyword>
<sequence>MSAKTLNSLVEISDNFTLCLQMRNSVNEYDDGVSVLYDYVIFSNVPLLFSCLEAIIIHKISRLPNNRYQCEQMVLLAGVIPDRLSSRVRGMTLQTIVANAIRWLDYISSSEGIEIQHSLNKYDERKIGGILVAGYCEMTKTVYQYQACFFHGCEVCFDDNSKHPLKGTIMFSVWIRRAEICTKIRSLGNTVVEMWEHEFLRRKKKRPESSIFPKSPFIAGSFEHQQFIL</sequence>
<comment type="caution">
    <text evidence="1">The sequence shown here is derived from an EMBL/GenBank/DDBJ whole genome shotgun (WGS) entry which is preliminary data.</text>
</comment>
<evidence type="ECO:0000313" key="2">
    <source>
        <dbReference type="Proteomes" id="UP000807504"/>
    </source>
</evidence>
<accession>A0A8T0FE34</accession>
<reference evidence="1" key="1">
    <citation type="journal article" date="2020" name="bioRxiv">
        <title>Chromosome-level reference genome of the European wasp spider Argiope bruennichi: a resource for studies on range expansion and evolutionary adaptation.</title>
        <authorList>
            <person name="Sheffer M.M."/>
            <person name="Hoppe A."/>
            <person name="Krehenwinkel H."/>
            <person name="Uhl G."/>
            <person name="Kuss A.W."/>
            <person name="Jensen L."/>
            <person name="Jensen C."/>
            <person name="Gillespie R.G."/>
            <person name="Hoff K.J."/>
            <person name="Prost S."/>
        </authorList>
    </citation>
    <scope>NUCLEOTIDE SEQUENCE</scope>
</reference>
<reference evidence="1" key="2">
    <citation type="submission" date="2020-06" db="EMBL/GenBank/DDBJ databases">
        <authorList>
            <person name="Sheffer M."/>
        </authorList>
    </citation>
    <scope>NUCLEOTIDE SEQUENCE</scope>
</reference>
<dbReference type="AlphaFoldDB" id="A0A8T0FE34"/>